<dbReference type="Proteomes" id="UP001213000">
    <property type="component" value="Unassembled WGS sequence"/>
</dbReference>
<keyword evidence="2" id="KW-1185">Reference proteome</keyword>
<name>A0AAD5YU80_9AGAR</name>
<evidence type="ECO:0000313" key="1">
    <source>
        <dbReference type="EMBL" id="KAJ3574059.1"/>
    </source>
</evidence>
<proteinExistence type="predicted"/>
<comment type="caution">
    <text evidence="1">The sequence shown here is derived from an EMBL/GenBank/DDBJ whole genome shotgun (WGS) entry which is preliminary data.</text>
</comment>
<dbReference type="EMBL" id="JANIEX010000082">
    <property type="protein sequence ID" value="KAJ3574059.1"/>
    <property type="molecule type" value="Genomic_DNA"/>
</dbReference>
<accession>A0AAD5YU80</accession>
<dbReference type="AlphaFoldDB" id="A0AAD5YU80"/>
<dbReference type="Gene3D" id="3.80.10.10">
    <property type="entry name" value="Ribonuclease Inhibitor"/>
    <property type="match status" value="1"/>
</dbReference>
<sequence length="348" mass="39545">MQWQKLTSLYISYWSIQFGDFVRIASQCPNLSECLIRLSYVYAWFDDHNFDPPNHGPLNFTLPMLHNLTIVGTHNDDITVSDLFRRISAPALTHLTWTRSALAGEPWSFTPLSSIEDELLQSLRLFLSQLVTPLEELDLWLDPVSEEALVGILKCVLKLKRLSTGGFVQIGTLPRYGWQWDTSDGYPPNPIPYLFNDTILLGLIPGRMPQIDATYRSNAIQHKLTDVPYDLTCLCPQLEIILYYSLAKFNPKDLLELFRSCTLSCGENGVAHLRYMSIFFPFSARPLGLCETEEFELRTELENLGRETGVWVNIEHASDVADVRGGSDQGETKGAFSEQLLDHWGCFT</sequence>
<organism evidence="1 2">
    <name type="scientific">Leucocoprinus birnbaumii</name>
    <dbReference type="NCBI Taxonomy" id="56174"/>
    <lineage>
        <taxon>Eukaryota</taxon>
        <taxon>Fungi</taxon>
        <taxon>Dikarya</taxon>
        <taxon>Basidiomycota</taxon>
        <taxon>Agaricomycotina</taxon>
        <taxon>Agaricomycetes</taxon>
        <taxon>Agaricomycetidae</taxon>
        <taxon>Agaricales</taxon>
        <taxon>Agaricineae</taxon>
        <taxon>Agaricaceae</taxon>
        <taxon>Leucocoprinus</taxon>
    </lineage>
</organism>
<protein>
    <submittedName>
        <fullName evidence="1">Uncharacterized protein</fullName>
    </submittedName>
</protein>
<reference evidence="1" key="1">
    <citation type="submission" date="2022-07" db="EMBL/GenBank/DDBJ databases">
        <title>Genome Sequence of Leucocoprinus birnbaumii.</title>
        <authorList>
            <person name="Buettner E."/>
        </authorList>
    </citation>
    <scope>NUCLEOTIDE SEQUENCE</scope>
    <source>
        <strain evidence="1">VT141</strain>
    </source>
</reference>
<dbReference type="InterPro" id="IPR032675">
    <property type="entry name" value="LRR_dom_sf"/>
</dbReference>
<evidence type="ECO:0000313" key="2">
    <source>
        <dbReference type="Proteomes" id="UP001213000"/>
    </source>
</evidence>
<gene>
    <name evidence="1" type="ORF">NP233_g2031</name>
</gene>